<dbReference type="Gene3D" id="3.40.50.11060">
    <property type="entry name" value="GTPase HflX, N-terminal domain"/>
    <property type="match status" value="1"/>
</dbReference>
<dbReference type="PIRSF" id="PIRSF006809">
    <property type="entry name" value="GTP-binding_hflX_prd"/>
    <property type="match status" value="1"/>
</dbReference>
<evidence type="ECO:0000256" key="3">
    <source>
        <dbReference type="ARBA" id="ARBA00022741"/>
    </source>
</evidence>
<dbReference type="Proteomes" id="UP000053235">
    <property type="component" value="Unassembled WGS sequence"/>
</dbReference>
<evidence type="ECO:0000313" key="13">
    <source>
        <dbReference type="Proteomes" id="UP000053235"/>
    </source>
</evidence>
<dbReference type="CDD" id="cd01878">
    <property type="entry name" value="HflX"/>
    <property type="match status" value="1"/>
</dbReference>
<evidence type="ECO:0000256" key="2">
    <source>
        <dbReference type="ARBA" id="ARBA00022723"/>
    </source>
</evidence>
<reference evidence="13" key="1">
    <citation type="submission" date="2015-07" db="EMBL/GenBank/DDBJ databases">
        <authorList>
            <person name="Rodrigo-Torres Lidia"/>
            <person name="Arahal R.David."/>
        </authorList>
    </citation>
    <scope>NUCLEOTIDE SEQUENCE [LARGE SCALE GENOMIC DNA]</scope>
    <source>
        <strain evidence="13">CECT 5112</strain>
    </source>
</reference>
<feature type="binding site" evidence="8">
    <location>
        <position position="253"/>
    </location>
    <ligand>
        <name>Mg(2+)</name>
        <dbReference type="ChEBI" id="CHEBI:18420"/>
    </ligand>
</feature>
<feature type="binding site" evidence="8">
    <location>
        <position position="273"/>
    </location>
    <ligand>
        <name>Mg(2+)</name>
        <dbReference type="ChEBI" id="CHEBI:18420"/>
    </ligand>
</feature>
<comment type="similarity">
    <text evidence="6">Belongs to the TRAFAC class OBG-HflX-like GTPase superfamily. HflX GTPase family.</text>
</comment>
<keyword evidence="3 6" id="KW-0547">Nucleotide-binding</keyword>
<comment type="subunit">
    <text evidence="6">Monomer. Associates with the 50S ribosomal subunit.</text>
</comment>
<dbReference type="InterPro" id="IPR027417">
    <property type="entry name" value="P-loop_NTPase"/>
</dbReference>
<dbReference type="InterPro" id="IPR045498">
    <property type="entry name" value="HflX_C"/>
</dbReference>
<organism evidence="12 13">
    <name type="scientific">Roseibium alexandrii</name>
    <dbReference type="NCBI Taxonomy" id="388408"/>
    <lineage>
        <taxon>Bacteria</taxon>
        <taxon>Pseudomonadati</taxon>
        <taxon>Pseudomonadota</taxon>
        <taxon>Alphaproteobacteria</taxon>
        <taxon>Hyphomicrobiales</taxon>
        <taxon>Stappiaceae</taxon>
        <taxon>Roseibium</taxon>
    </lineage>
</organism>
<evidence type="ECO:0000259" key="11">
    <source>
        <dbReference type="PROSITE" id="PS51705"/>
    </source>
</evidence>
<dbReference type="InterPro" id="IPR032305">
    <property type="entry name" value="GTP-bd_M"/>
</dbReference>
<keyword evidence="13" id="KW-1185">Reference proteome</keyword>
<dbReference type="InterPro" id="IPR016496">
    <property type="entry name" value="GTPase_HflX"/>
</dbReference>
<dbReference type="PROSITE" id="PS51705">
    <property type="entry name" value="G_HFLX"/>
    <property type="match status" value="1"/>
</dbReference>
<dbReference type="InterPro" id="IPR030394">
    <property type="entry name" value="G_HFLX_dom"/>
</dbReference>
<keyword evidence="4 8" id="KW-0460">Magnesium</keyword>
<feature type="binding site" evidence="7">
    <location>
        <begin position="293"/>
        <end position="296"/>
    </location>
    <ligand>
        <name>GTP</name>
        <dbReference type="ChEBI" id="CHEBI:37565"/>
    </ligand>
</feature>
<dbReference type="GO" id="GO:0005525">
    <property type="term" value="F:GTP binding"/>
    <property type="evidence" value="ECO:0007669"/>
    <property type="project" value="UniProtKB-UniRule"/>
</dbReference>
<dbReference type="AlphaFoldDB" id="A0A0M6ZQB0"/>
<dbReference type="PRINTS" id="PR00326">
    <property type="entry name" value="GTP1OBG"/>
</dbReference>
<dbReference type="GO" id="GO:0046872">
    <property type="term" value="F:metal ion binding"/>
    <property type="evidence" value="ECO:0007669"/>
    <property type="project" value="UniProtKB-KW"/>
</dbReference>
<evidence type="ECO:0000256" key="7">
    <source>
        <dbReference type="PIRSR" id="PIRSR006809-1"/>
    </source>
</evidence>
<dbReference type="InterPro" id="IPR006073">
    <property type="entry name" value="GTP-bd"/>
</dbReference>
<evidence type="ECO:0000256" key="10">
    <source>
        <dbReference type="SAM" id="MobiDB-lite"/>
    </source>
</evidence>
<comment type="cofactor">
    <cofactor evidence="8">
        <name>Mg(2+)</name>
        <dbReference type="ChEBI" id="CHEBI:18420"/>
    </cofactor>
</comment>
<feature type="binding site" evidence="7">
    <location>
        <begin position="362"/>
        <end position="365"/>
    </location>
    <ligand>
        <name>GTP</name>
        <dbReference type="ChEBI" id="CHEBI:37565"/>
    </ligand>
</feature>
<evidence type="ECO:0000256" key="6">
    <source>
        <dbReference type="HAMAP-Rule" id="MF_00900"/>
    </source>
</evidence>
<feature type="region of interest" description="Disordered" evidence="10">
    <location>
        <begin position="1"/>
        <end position="31"/>
    </location>
</feature>
<dbReference type="Gene3D" id="3.40.50.300">
    <property type="entry name" value="P-loop containing nucleotide triphosphate hydrolases"/>
    <property type="match status" value="1"/>
</dbReference>
<comment type="subcellular location">
    <subcellularLocation>
        <location evidence="6">Cytoplasm</location>
    </subcellularLocation>
    <text evidence="6">May associate with membranes.</text>
</comment>
<dbReference type="HAMAP" id="MF_00900">
    <property type="entry name" value="GTPase_HflX"/>
    <property type="match status" value="1"/>
</dbReference>
<dbReference type="GO" id="GO:0043022">
    <property type="term" value="F:ribosome binding"/>
    <property type="evidence" value="ECO:0007669"/>
    <property type="project" value="TreeGrafter"/>
</dbReference>
<dbReference type="FunFam" id="3.40.50.11060:FF:000001">
    <property type="entry name" value="GTPase HflX"/>
    <property type="match status" value="1"/>
</dbReference>
<dbReference type="Gene3D" id="6.10.250.2860">
    <property type="match status" value="1"/>
</dbReference>
<dbReference type="STRING" id="388408.LAX5112_00248"/>
<dbReference type="NCBIfam" id="TIGR03156">
    <property type="entry name" value="GTP_HflX"/>
    <property type="match status" value="1"/>
</dbReference>
<protein>
    <recommendedName>
        <fullName evidence="6">GTPase HflX</fullName>
    </recommendedName>
    <alternativeName>
        <fullName evidence="6">GTP-binding protein HflX</fullName>
    </alternativeName>
</protein>
<gene>
    <name evidence="6 12" type="primary">hflX</name>
    <name evidence="12" type="ORF">LAX5112_00248</name>
</gene>
<feature type="binding site" evidence="7">
    <location>
        <begin position="271"/>
        <end position="275"/>
    </location>
    <ligand>
        <name>GTP</name>
        <dbReference type="ChEBI" id="CHEBI:37565"/>
    </ligand>
</feature>
<comment type="function">
    <text evidence="6">GTPase that associates with the 50S ribosomal subunit and may have a role during protein synthesis or ribosome biogenesis.</text>
</comment>
<proteinExistence type="inferred from homology"/>
<dbReference type="PANTHER" id="PTHR10229:SF0">
    <property type="entry name" value="GTP-BINDING PROTEIN 6-RELATED"/>
    <property type="match status" value="1"/>
</dbReference>
<accession>A0A0M6ZQB0</accession>
<dbReference type="Pfam" id="PF13167">
    <property type="entry name" value="GTP-bdg_N"/>
    <property type="match status" value="1"/>
</dbReference>
<keyword evidence="1 6" id="KW-0963">Cytoplasm</keyword>
<dbReference type="Pfam" id="PF16360">
    <property type="entry name" value="GTP-bdg_M"/>
    <property type="match status" value="1"/>
</dbReference>
<evidence type="ECO:0000256" key="8">
    <source>
        <dbReference type="PIRSR" id="PIRSR006809-2"/>
    </source>
</evidence>
<dbReference type="SUPFAM" id="SSF52540">
    <property type="entry name" value="P-loop containing nucleoside triphosphate hydrolases"/>
    <property type="match status" value="1"/>
</dbReference>
<dbReference type="InterPro" id="IPR025121">
    <property type="entry name" value="GTPase_HflX_N"/>
</dbReference>
<sequence>MKPKSREDDFSKSNGSEEPGQKSLRQKDTGVDRLPQRFRAMILEPIIQLRSENSQADLRSNRSPEARLDEAIGLSAAINLDIVHSGVVRINNPKPATLFGEGKVAELAGIVASEDLDLVVIDHPLSPVQQRNLERRLKTKVIDRTGLILEIFGDRARTKEGKLQVDLAHLTWQKSRLVRSWTHLERQRGGAGFMGGPGETQIEADRRQIQERIIALQKQLESVRRTRELHRKKRKKIPQPVVALVGYTNAGKSTLFNRLTESEVFAKDLLFATLDPTLRKITLPHGREIILSDTVGFISDLPTHLVAAFRATLEEVLEADLILHVRDISHADTDAQAEDVQKTLEELGVDALTGAPIIEVWNKIDLLDKDYRAKLLSDEQGEGPVALSAVTGEGIDHLSARVDSLMARHDDILSVRVPVAEGALIAKLYQMAEVLERSDGEENVIAEVRVSDKQRGPFRDLFGRFVIDPSE</sequence>
<evidence type="ECO:0000256" key="4">
    <source>
        <dbReference type="ARBA" id="ARBA00022842"/>
    </source>
</evidence>
<feature type="binding site" evidence="7">
    <location>
        <begin position="246"/>
        <end position="253"/>
    </location>
    <ligand>
        <name>GTP</name>
        <dbReference type="ChEBI" id="CHEBI:37565"/>
    </ligand>
</feature>
<evidence type="ECO:0000256" key="5">
    <source>
        <dbReference type="ARBA" id="ARBA00023134"/>
    </source>
</evidence>
<keyword evidence="5 6" id="KW-0342">GTP-binding</keyword>
<dbReference type="Pfam" id="PF01926">
    <property type="entry name" value="MMR_HSR1"/>
    <property type="match status" value="1"/>
</dbReference>
<dbReference type="Pfam" id="PF19275">
    <property type="entry name" value="HflX_C"/>
    <property type="match status" value="1"/>
</dbReference>
<dbReference type="PANTHER" id="PTHR10229">
    <property type="entry name" value="GTP-BINDING PROTEIN HFLX"/>
    <property type="match status" value="1"/>
</dbReference>
<feature type="compositionally biased region" description="Basic and acidic residues" evidence="10">
    <location>
        <begin position="1"/>
        <end position="11"/>
    </location>
</feature>
<evidence type="ECO:0000256" key="9">
    <source>
        <dbReference type="SAM" id="Coils"/>
    </source>
</evidence>
<evidence type="ECO:0000313" key="12">
    <source>
        <dbReference type="EMBL" id="CTQ64300.1"/>
    </source>
</evidence>
<feature type="coiled-coil region" evidence="9">
    <location>
        <begin position="199"/>
        <end position="233"/>
    </location>
</feature>
<dbReference type="EMBL" id="CXWD01000001">
    <property type="protein sequence ID" value="CTQ64300.1"/>
    <property type="molecule type" value="Genomic_DNA"/>
</dbReference>
<name>A0A0M6ZQB0_9HYPH</name>
<feature type="domain" description="Hflx-type G" evidence="11">
    <location>
        <begin position="240"/>
        <end position="410"/>
    </location>
</feature>
<evidence type="ECO:0000256" key="1">
    <source>
        <dbReference type="ARBA" id="ARBA00022490"/>
    </source>
</evidence>
<dbReference type="InterPro" id="IPR042108">
    <property type="entry name" value="GTPase_HflX_N_sf"/>
</dbReference>
<dbReference type="GO" id="GO:0005737">
    <property type="term" value="C:cytoplasm"/>
    <property type="evidence" value="ECO:0007669"/>
    <property type="project" value="UniProtKB-SubCell"/>
</dbReference>
<keyword evidence="2 8" id="KW-0479">Metal-binding</keyword>
<dbReference type="GO" id="GO:0003924">
    <property type="term" value="F:GTPase activity"/>
    <property type="evidence" value="ECO:0007669"/>
    <property type="project" value="UniProtKB-UniRule"/>
</dbReference>
<keyword evidence="9" id="KW-0175">Coiled coil</keyword>